<dbReference type="SUPFAM" id="SSF51604">
    <property type="entry name" value="Enolase C-terminal domain-like"/>
    <property type="match status" value="1"/>
</dbReference>
<dbReference type="RefSeq" id="WP_377317986.1">
    <property type="nucleotide sequence ID" value="NZ_JBHSNF010000001.1"/>
</dbReference>
<dbReference type="SFLD" id="SFLDS00001">
    <property type="entry name" value="Enolase"/>
    <property type="match status" value="1"/>
</dbReference>
<evidence type="ECO:0000313" key="8">
    <source>
        <dbReference type="Proteomes" id="UP001596114"/>
    </source>
</evidence>
<dbReference type="Gene3D" id="3.30.390.10">
    <property type="entry name" value="Enolase-like, N-terminal domain"/>
    <property type="match status" value="1"/>
</dbReference>
<protein>
    <recommendedName>
        <fullName evidence="5">Dipeptide epimerase</fullName>
        <ecNumber evidence="5">5.1.1.-</ecNumber>
    </recommendedName>
</protein>
<evidence type="ECO:0000256" key="4">
    <source>
        <dbReference type="ARBA" id="ARBA00023235"/>
    </source>
</evidence>
<dbReference type="EMBL" id="JBHSNF010000001">
    <property type="protein sequence ID" value="MFC5525162.1"/>
    <property type="molecule type" value="Genomic_DNA"/>
</dbReference>
<evidence type="ECO:0000259" key="6">
    <source>
        <dbReference type="SMART" id="SM00922"/>
    </source>
</evidence>
<keyword evidence="3 5" id="KW-0460">Magnesium</keyword>
<dbReference type="InterPro" id="IPR013341">
    <property type="entry name" value="Mandelate_racemase_N_dom"/>
</dbReference>
<dbReference type="SMART" id="SM00922">
    <property type="entry name" value="MR_MLE"/>
    <property type="match status" value="1"/>
</dbReference>
<dbReference type="InterPro" id="IPR013342">
    <property type="entry name" value="Mandelate_racemase_C"/>
</dbReference>
<gene>
    <name evidence="7" type="ORF">ACFPPA_05340</name>
</gene>
<sequence>MNIHDGGRLRLQATLKSWAITAPFHITGYTFNAFDALIVELTDERGMTGRGEAQGVYYLKDTPVTMLAQIEALRAQIEAGISREALQQLLPAGGARNVLDCAMWDLESKRAGKPVWQLAGLHAPKPLLTTYTLGAEDPAAMAERAGAYATARAIKLKLTDDDRNAERVLAVRKARPDVWLMVDANQGFTRESFARLLPTLVEARVDVVEQPFPVGSEAWLDGLERPIRIAADESVQDRSDLAGVVGRVDVINIKLDKCGGLTEALAIAAEARKLGFELMVGNMGGSSLAMAPAFVVGQLCDVVDLDGPISLIEDYQPSVVYEGGTIWCPDTLWGGPLAVAA</sequence>
<name>A0ABW0QNK9_9GAMM</name>
<dbReference type="Pfam" id="PF13378">
    <property type="entry name" value="MR_MLE_C"/>
    <property type="match status" value="1"/>
</dbReference>
<evidence type="ECO:0000256" key="3">
    <source>
        <dbReference type="ARBA" id="ARBA00022842"/>
    </source>
</evidence>
<comment type="cofactor">
    <cofactor evidence="5">
        <name>Mg(2+)</name>
        <dbReference type="ChEBI" id="CHEBI:18420"/>
    </cofactor>
    <text evidence="5">Binds 1 Mg(2+) ion per subunit.</text>
</comment>
<evidence type="ECO:0000256" key="1">
    <source>
        <dbReference type="ARBA" id="ARBA00008031"/>
    </source>
</evidence>
<evidence type="ECO:0000256" key="2">
    <source>
        <dbReference type="ARBA" id="ARBA00022723"/>
    </source>
</evidence>
<dbReference type="Pfam" id="PF02746">
    <property type="entry name" value="MR_MLE_N"/>
    <property type="match status" value="1"/>
</dbReference>
<comment type="similarity">
    <text evidence="1 5">Belongs to the mandelate racemase/muconate lactonizing enzyme family.</text>
</comment>
<dbReference type="Proteomes" id="UP001596114">
    <property type="component" value="Unassembled WGS sequence"/>
</dbReference>
<dbReference type="SFLD" id="SFLDG00180">
    <property type="entry name" value="muconate_cycloisomerase"/>
    <property type="match status" value="1"/>
</dbReference>
<evidence type="ECO:0000256" key="5">
    <source>
        <dbReference type="RuleBase" id="RU366006"/>
    </source>
</evidence>
<dbReference type="InterPro" id="IPR034593">
    <property type="entry name" value="DgoD-like"/>
</dbReference>
<keyword evidence="8" id="KW-1185">Reference proteome</keyword>
<keyword evidence="2 5" id="KW-0479">Metal-binding</keyword>
<evidence type="ECO:0000313" key="7">
    <source>
        <dbReference type="EMBL" id="MFC5525162.1"/>
    </source>
</evidence>
<dbReference type="PANTHER" id="PTHR48080:SF3">
    <property type="entry name" value="ENOLASE SUPERFAMILY MEMBER DDB_G0284701"/>
    <property type="match status" value="1"/>
</dbReference>
<dbReference type="Gene3D" id="3.20.20.120">
    <property type="entry name" value="Enolase-like C-terminal domain"/>
    <property type="match status" value="1"/>
</dbReference>
<dbReference type="InterPro" id="IPR036849">
    <property type="entry name" value="Enolase-like_C_sf"/>
</dbReference>
<comment type="caution">
    <text evidence="7">The sequence shown here is derived from an EMBL/GenBank/DDBJ whole genome shotgun (WGS) entry which is preliminary data.</text>
</comment>
<dbReference type="InterPro" id="IPR029017">
    <property type="entry name" value="Enolase-like_N"/>
</dbReference>
<keyword evidence="4 5" id="KW-0413">Isomerase</keyword>
<reference evidence="8" key="1">
    <citation type="journal article" date="2019" name="Int. J. Syst. Evol. Microbiol.">
        <title>The Global Catalogue of Microorganisms (GCM) 10K type strain sequencing project: providing services to taxonomists for standard genome sequencing and annotation.</title>
        <authorList>
            <consortium name="The Broad Institute Genomics Platform"/>
            <consortium name="The Broad Institute Genome Sequencing Center for Infectious Disease"/>
            <person name="Wu L."/>
            <person name="Ma J."/>
        </authorList>
    </citation>
    <scope>NUCLEOTIDE SEQUENCE [LARGE SCALE GENOMIC DNA]</scope>
    <source>
        <strain evidence="8">CGMCC 1.16619</strain>
    </source>
</reference>
<organism evidence="7 8">
    <name type="scientific">Rhodanobacter ginsengisoli</name>
    <dbReference type="NCBI Taxonomy" id="418646"/>
    <lineage>
        <taxon>Bacteria</taxon>
        <taxon>Pseudomonadati</taxon>
        <taxon>Pseudomonadota</taxon>
        <taxon>Gammaproteobacteria</taxon>
        <taxon>Lysobacterales</taxon>
        <taxon>Rhodanobacteraceae</taxon>
        <taxon>Rhodanobacter</taxon>
    </lineage>
</organism>
<dbReference type="EC" id="5.1.1.-" evidence="5"/>
<accession>A0ABW0QNK9</accession>
<dbReference type="InterPro" id="IPR029065">
    <property type="entry name" value="Enolase_C-like"/>
</dbReference>
<dbReference type="SUPFAM" id="SSF54826">
    <property type="entry name" value="Enolase N-terminal domain-like"/>
    <property type="match status" value="1"/>
</dbReference>
<feature type="domain" description="Mandelate racemase/muconate lactonizing enzyme C-terminal" evidence="6">
    <location>
        <begin position="138"/>
        <end position="230"/>
    </location>
</feature>
<dbReference type="PANTHER" id="PTHR48080">
    <property type="entry name" value="D-GALACTONATE DEHYDRATASE-RELATED"/>
    <property type="match status" value="1"/>
</dbReference>
<dbReference type="InterPro" id="IPR034603">
    <property type="entry name" value="Dipeptide_epimerase"/>
</dbReference>
<dbReference type="CDD" id="cd03319">
    <property type="entry name" value="L-Ala-DL-Glu_epimerase"/>
    <property type="match status" value="1"/>
</dbReference>
<proteinExistence type="inferred from homology"/>